<name>A0A5M9MMJ1_9EURO</name>
<dbReference type="EMBL" id="QUQM01000007">
    <property type="protein sequence ID" value="KAA8646203.1"/>
    <property type="molecule type" value="Genomic_DNA"/>
</dbReference>
<reference evidence="2 3" key="1">
    <citation type="submission" date="2019-08" db="EMBL/GenBank/DDBJ databases">
        <title>The genome sequence of a newly discovered highly antifungal drug resistant Aspergillus species, Aspergillus tanneri NIH 1004.</title>
        <authorList>
            <person name="Mounaud S."/>
            <person name="Singh I."/>
            <person name="Joardar V."/>
            <person name="Pakala S."/>
            <person name="Pakala S."/>
            <person name="Venepally P."/>
            <person name="Chung J.K."/>
            <person name="Losada L."/>
            <person name="Nierman W.C."/>
        </authorList>
    </citation>
    <scope>NUCLEOTIDE SEQUENCE [LARGE SCALE GENOMIC DNA]</scope>
    <source>
        <strain evidence="2 3">NIH1004</strain>
    </source>
</reference>
<feature type="compositionally biased region" description="Basic and acidic residues" evidence="1">
    <location>
        <begin position="60"/>
        <end position="70"/>
    </location>
</feature>
<organism evidence="2 3">
    <name type="scientific">Aspergillus tanneri</name>
    <dbReference type="NCBI Taxonomy" id="1220188"/>
    <lineage>
        <taxon>Eukaryota</taxon>
        <taxon>Fungi</taxon>
        <taxon>Dikarya</taxon>
        <taxon>Ascomycota</taxon>
        <taxon>Pezizomycotina</taxon>
        <taxon>Eurotiomycetes</taxon>
        <taxon>Eurotiomycetidae</taxon>
        <taxon>Eurotiales</taxon>
        <taxon>Aspergillaceae</taxon>
        <taxon>Aspergillus</taxon>
        <taxon>Aspergillus subgen. Circumdati</taxon>
    </lineage>
</organism>
<proteinExistence type="predicted"/>
<dbReference type="OrthoDB" id="5345625at2759"/>
<comment type="caution">
    <text evidence="2">The sequence shown here is derived from an EMBL/GenBank/DDBJ whole genome shotgun (WGS) entry which is preliminary data.</text>
</comment>
<dbReference type="GeneID" id="54330331"/>
<feature type="compositionally biased region" description="Polar residues" evidence="1">
    <location>
        <begin position="230"/>
        <end position="239"/>
    </location>
</feature>
<dbReference type="VEuPathDB" id="FungiDB:EYZ11_001489"/>
<feature type="compositionally biased region" description="Polar residues" evidence="1">
    <location>
        <begin position="84"/>
        <end position="94"/>
    </location>
</feature>
<feature type="region of interest" description="Disordered" evidence="1">
    <location>
        <begin position="197"/>
        <end position="322"/>
    </location>
</feature>
<accession>A0A5M9MMJ1</accession>
<sequence length="352" mass="38232">MNSTVFHASPIKDGRRILGEKTVNACLSPRHVSPVKHALLDPSSPRKQLLPSPSFVGQKRSIDRVEREVSGDQSRVSVYHGAATVQTAGRPSSSSRKHTDTLMHSPVRATASQKFNPQSQEPKQLTQSHKSEDTSDPSLESGPMTCIIPDDPDTRKLFIQRKAILLRNRIQSAMRRVQDPQFDRRLSELEAHRRKLPRLSLPEASTLKPQDKETIASPSSTPRALPPSRAPNQPSESTAPVSGLSSPPSSVGNAHSQDDPMKTPTQTSHRRTYTAGSPMQLSSPPATVSRRDECLRTPTAAADASPQDDSATDKRLVTPAQRGDAVDGLLKLMNTGEKCKDSSPWTGSANSG</sequence>
<feature type="region of interest" description="Disordered" evidence="1">
    <location>
        <begin position="37"/>
        <end position="151"/>
    </location>
</feature>
<dbReference type="Proteomes" id="UP000324241">
    <property type="component" value="Unassembled WGS sequence"/>
</dbReference>
<gene>
    <name evidence="2" type="ORF">ATNIH1004_007629</name>
</gene>
<dbReference type="RefSeq" id="XP_033425564.1">
    <property type="nucleotide sequence ID" value="XM_033572249.1"/>
</dbReference>
<evidence type="ECO:0000313" key="2">
    <source>
        <dbReference type="EMBL" id="KAA8646203.1"/>
    </source>
</evidence>
<feature type="compositionally biased region" description="Low complexity" evidence="1">
    <location>
        <begin position="240"/>
        <end position="252"/>
    </location>
</feature>
<feature type="compositionally biased region" description="Polar residues" evidence="1">
    <location>
        <begin position="274"/>
        <end position="286"/>
    </location>
</feature>
<evidence type="ECO:0000313" key="3">
    <source>
        <dbReference type="Proteomes" id="UP000324241"/>
    </source>
</evidence>
<feature type="compositionally biased region" description="Polar residues" evidence="1">
    <location>
        <begin position="110"/>
        <end position="128"/>
    </location>
</feature>
<evidence type="ECO:0000256" key="1">
    <source>
        <dbReference type="SAM" id="MobiDB-lite"/>
    </source>
</evidence>
<dbReference type="AlphaFoldDB" id="A0A5M9MMJ1"/>
<feature type="compositionally biased region" description="Low complexity" evidence="1">
    <location>
        <begin position="297"/>
        <end position="309"/>
    </location>
</feature>
<protein>
    <submittedName>
        <fullName evidence="2">Uncharacterized protein</fullName>
    </submittedName>
</protein>